<feature type="compositionally biased region" description="Basic and acidic residues" evidence="3">
    <location>
        <begin position="68"/>
        <end position="97"/>
    </location>
</feature>
<sequence length="138" mass="15892">QKSISYVSPVDLLQIIRSIYPTFRNFQQQDAQEFLRCFLDALHDDLKQPVYEWESNKIADRWSMKRGRISSEEKRDGGKNFAKRDKMEDDSSNDRKSVNCNSRSNVASCSSSSSVDDDNFRTCDSGWSSDTVSVKLPY</sequence>
<comment type="catalytic activity">
    <reaction evidence="1">
        <text>Thiol-dependent hydrolysis of ester, thioester, amide, peptide and isopeptide bonds formed by the C-terminal Gly of ubiquitin (a 76-residue protein attached to proteins as an intracellular targeting signal).</text>
        <dbReference type="EC" id="3.4.19.12"/>
    </reaction>
</comment>
<dbReference type="InterPro" id="IPR001394">
    <property type="entry name" value="Peptidase_C19_UCH"/>
</dbReference>
<reference evidence="6" key="1">
    <citation type="submission" date="2022-11" db="UniProtKB">
        <authorList>
            <consortium name="WormBaseParasite"/>
        </authorList>
    </citation>
    <scope>IDENTIFICATION</scope>
</reference>
<accession>A0A915IYA2</accession>
<dbReference type="GO" id="GO:0016579">
    <property type="term" value="P:protein deubiquitination"/>
    <property type="evidence" value="ECO:0007669"/>
    <property type="project" value="InterPro"/>
</dbReference>
<dbReference type="WBParaSite" id="nRc.2.0.1.t18717-RA">
    <property type="protein sequence ID" value="nRc.2.0.1.t18717-RA"/>
    <property type="gene ID" value="nRc.2.0.1.g18717"/>
</dbReference>
<dbReference type="SUPFAM" id="SSF54001">
    <property type="entry name" value="Cysteine proteinases"/>
    <property type="match status" value="1"/>
</dbReference>
<dbReference type="EC" id="3.4.19.12" evidence="2"/>
<dbReference type="InterPro" id="IPR028889">
    <property type="entry name" value="USP"/>
</dbReference>
<dbReference type="PANTHER" id="PTHR21646">
    <property type="entry name" value="UBIQUITIN CARBOXYL-TERMINAL HYDROLASE"/>
    <property type="match status" value="1"/>
</dbReference>
<dbReference type="Gene3D" id="3.90.70.10">
    <property type="entry name" value="Cysteine proteinases"/>
    <property type="match status" value="1"/>
</dbReference>
<evidence type="ECO:0000313" key="6">
    <source>
        <dbReference type="WBParaSite" id="nRc.2.0.1.t18717-RA"/>
    </source>
</evidence>
<dbReference type="Proteomes" id="UP000887565">
    <property type="component" value="Unplaced"/>
</dbReference>
<dbReference type="Pfam" id="PF00443">
    <property type="entry name" value="UCH"/>
    <property type="match status" value="1"/>
</dbReference>
<organism evidence="5 6">
    <name type="scientific">Romanomermis culicivorax</name>
    <name type="common">Nematode worm</name>
    <dbReference type="NCBI Taxonomy" id="13658"/>
    <lineage>
        <taxon>Eukaryota</taxon>
        <taxon>Metazoa</taxon>
        <taxon>Ecdysozoa</taxon>
        <taxon>Nematoda</taxon>
        <taxon>Enoplea</taxon>
        <taxon>Dorylaimia</taxon>
        <taxon>Mermithida</taxon>
        <taxon>Mermithoidea</taxon>
        <taxon>Mermithidae</taxon>
        <taxon>Romanomermis</taxon>
    </lineage>
</organism>
<protein>
    <recommendedName>
        <fullName evidence="2">ubiquitinyl hydrolase 1</fullName>
        <ecNumber evidence="2">3.4.19.12</ecNumber>
    </recommendedName>
</protein>
<dbReference type="InterPro" id="IPR050185">
    <property type="entry name" value="Ub_carboxyl-term_hydrolase"/>
</dbReference>
<feature type="domain" description="USP" evidence="4">
    <location>
        <begin position="1"/>
        <end position="138"/>
    </location>
</feature>
<dbReference type="GO" id="GO:0004843">
    <property type="term" value="F:cysteine-type deubiquitinase activity"/>
    <property type="evidence" value="ECO:0007669"/>
    <property type="project" value="UniProtKB-EC"/>
</dbReference>
<evidence type="ECO:0000256" key="1">
    <source>
        <dbReference type="ARBA" id="ARBA00000707"/>
    </source>
</evidence>
<name>A0A915IYA2_ROMCU</name>
<feature type="region of interest" description="Disordered" evidence="3">
    <location>
        <begin position="68"/>
        <end position="118"/>
    </location>
</feature>
<feature type="compositionally biased region" description="Low complexity" evidence="3">
    <location>
        <begin position="98"/>
        <end position="114"/>
    </location>
</feature>
<evidence type="ECO:0000256" key="2">
    <source>
        <dbReference type="ARBA" id="ARBA00012759"/>
    </source>
</evidence>
<evidence type="ECO:0000313" key="5">
    <source>
        <dbReference type="Proteomes" id="UP000887565"/>
    </source>
</evidence>
<dbReference type="AlphaFoldDB" id="A0A915IYA2"/>
<keyword evidence="5" id="KW-1185">Reference proteome</keyword>
<proteinExistence type="predicted"/>
<evidence type="ECO:0000259" key="4">
    <source>
        <dbReference type="PROSITE" id="PS50235"/>
    </source>
</evidence>
<dbReference type="InterPro" id="IPR038765">
    <property type="entry name" value="Papain-like_cys_pep_sf"/>
</dbReference>
<dbReference type="PROSITE" id="PS50235">
    <property type="entry name" value="USP_3"/>
    <property type="match status" value="1"/>
</dbReference>
<evidence type="ECO:0000256" key="3">
    <source>
        <dbReference type="SAM" id="MobiDB-lite"/>
    </source>
</evidence>